<gene>
    <name evidence="2" type="ORF">ERS852394_01532</name>
</gene>
<proteinExistence type="predicted"/>
<dbReference type="InterPro" id="IPR016181">
    <property type="entry name" value="Acyl_CoA_acyltransferase"/>
</dbReference>
<dbReference type="AlphaFoldDB" id="A0A174CNF2"/>
<dbReference type="Gene3D" id="3.40.630.30">
    <property type="match status" value="1"/>
</dbReference>
<evidence type="ECO:0000313" key="3">
    <source>
        <dbReference type="Proteomes" id="UP000095409"/>
    </source>
</evidence>
<dbReference type="EMBL" id="CYZD01000006">
    <property type="protein sequence ID" value="CUO13176.1"/>
    <property type="molecule type" value="Genomic_DNA"/>
</dbReference>
<dbReference type="RefSeq" id="WP_325051237.1">
    <property type="nucleotide sequence ID" value="NZ_CAXSOH010000003.1"/>
</dbReference>
<sequence length="170" mass="19601">MSYMIRKAEKEDLPRIYEIYETARQFMRENGNHAQWGAGDRPEELLEDDISQGNLYVLEDAVADEAIIHAVFAFIEGEDPVYLKIEQGSWMVDTEYAAVHRVASDGTVRNVLEKIMDYCKAQIPHLRIDTHEDNKVMQHVLEKYGFVRCGIVYVSDGSPRIAYELLEKSE</sequence>
<accession>A0A174CNF2</accession>
<dbReference type="InterPro" id="IPR000182">
    <property type="entry name" value="GNAT_dom"/>
</dbReference>
<evidence type="ECO:0000259" key="1">
    <source>
        <dbReference type="Pfam" id="PF13302"/>
    </source>
</evidence>
<dbReference type="SUPFAM" id="SSF55729">
    <property type="entry name" value="Acyl-CoA N-acyltransferases (Nat)"/>
    <property type="match status" value="1"/>
</dbReference>
<dbReference type="Proteomes" id="UP000095409">
    <property type="component" value="Unassembled WGS sequence"/>
</dbReference>
<evidence type="ECO:0000313" key="2">
    <source>
        <dbReference type="EMBL" id="CUO13176.1"/>
    </source>
</evidence>
<protein>
    <recommendedName>
        <fullName evidence="1">N-acetyltransferase domain-containing protein</fullName>
    </recommendedName>
</protein>
<organism evidence="2 3">
    <name type="scientific">Blautia obeum</name>
    <dbReference type="NCBI Taxonomy" id="40520"/>
    <lineage>
        <taxon>Bacteria</taxon>
        <taxon>Bacillati</taxon>
        <taxon>Bacillota</taxon>
        <taxon>Clostridia</taxon>
        <taxon>Lachnospirales</taxon>
        <taxon>Lachnospiraceae</taxon>
        <taxon>Blautia</taxon>
    </lineage>
</organism>
<reference evidence="2 3" key="1">
    <citation type="submission" date="2015-09" db="EMBL/GenBank/DDBJ databases">
        <authorList>
            <consortium name="Pathogen Informatics"/>
        </authorList>
    </citation>
    <scope>NUCLEOTIDE SEQUENCE [LARGE SCALE GENOMIC DNA]</scope>
    <source>
        <strain evidence="2 3">2789STDY5608837</strain>
    </source>
</reference>
<dbReference type="GO" id="GO:0016747">
    <property type="term" value="F:acyltransferase activity, transferring groups other than amino-acyl groups"/>
    <property type="evidence" value="ECO:0007669"/>
    <property type="project" value="InterPro"/>
</dbReference>
<dbReference type="Pfam" id="PF13302">
    <property type="entry name" value="Acetyltransf_3"/>
    <property type="match status" value="1"/>
</dbReference>
<feature type="domain" description="N-acetyltransferase" evidence="1">
    <location>
        <begin position="5"/>
        <end position="147"/>
    </location>
</feature>
<name>A0A174CNF2_9FIRM</name>